<evidence type="ECO:0000259" key="3">
    <source>
        <dbReference type="PROSITE" id="PS50157"/>
    </source>
</evidence>
<dbReference type="SMART" id="SM00355">
    <property type="entry name" value="ZnF_C2H2"/>
    <property type="match status" value="2"/>
</dbReference>
<evidence type="ECO:0000313" key="4">
    <source>
        <dbReference type="EMBL" id="KAK8391199.1"/>
    </source>
</evidence>
<accession>A0AAW0TU09</accession>
<evidence type="ECO:0000256" key="2">
    <source>
        <dbReference type="SAM" id="MobiDB-lite"/>
    </source>
</evidence>
<keyword evidence="1" id="KW-0862">Zinc</keyword>
<dbReference type="EMBL" id="JARAKH010000024">
    <property type="protein sequence ID" value="KAK8391199.1"/>
    <property type="molecule type" value="Genomic_DNA"/>
</dbReference>
<proteinExistence type="predicted"/>
<evidence type="ECO:0000313" key="5">
    <source>
        <dbReference type="Proteomes" id="UP001487740"/>
    </source>
</evidence>
<organism evidence="4 5">
    <name type="scientific">Scylla paramamosain</name>
    <name type="common">Mud crab</name>
    <dbReference type="NCBI Taxonomy" id="85552"/>
    <lineage>
        <taxon>Eukaryota</taxon>
        <taxon>Metazoa</taxon>
        <taxon>Ecdysozoa</taxon>
        <taxon>Arthropoda</taxon>
        <taxon>Crustacea</taxon>
        <taxon>Multicrustacea</taxon>
        <taxon>Malacostraca</taxon>
        <taxon>Eumalacostraca</taxon>
        <taxon>Eucarida</taxon>
        <taxon>Decapoda</taxon>
        <taxon>Pleocyemata</taxon>
        <taxon>Brachyura</taxon>
        <taxon>Eubrachyura</taxon>
        <taxon>Portunoidea</taxon>
        <taxon>Portunidae</taxon>
        <taxon>Portuninae</taxon>
        <taxon>Scylla</taxon>
    </lineage>
</organism>
<dbReference type="AlphaFoldDB" id="A0AAW0TU09"/>
<feature type="compositionally biased region" description="Basic and acidic residues" evidence="2">
    <location>
        <begin position="99"/>
        <end position="109"/>
    </location>
</feature>
<name>A0AAW0TU09_SCYPA</name>
<keyword evidence="1" id="KW-0863">Zinc-finger</keyword>
<protein>
    <recommendedName>
        <fullName evidence="3">C2H2-type domain-containing protein</fullName>
    </recommendedName>
</protein>
<feature type="domain" description="C2H2-type" evidence="3">
    <location>
        <begin position="121"/>
        <end position="150"/>
    </location>
</feature>
<dbReference type="Proteomes" id="UP001487740">
    <property type="component" value="Unassembled WGS sequence"/>
</dbReference>
<feature type="compositionally biased region" description="Low complexity" evidence="2">
    <location>
        <begin position="87"/>
        <end position="97"/>
    </location>
</feature>
<keyword evidence="1" id="KW-0479">Metal-binding</keyword>
<dbReference type="InterPro" id="IPR036236">
    <property type="entry name" value="Znf_C2H2_sf"/>
</dbReference>
<dbReference type="GO" id="GO:0008270">
    <property type="term" value="F:zinc ion binding"/>
    <property type="evidence" value="ECO:0007669"/>
    <property type="project" value="UniProtKB-KW"/>
</dbReference>
<evidence type="ECO:0000256" key="1">
    <source>
        <dbReference type="PROSITE-ProRule" id="PRU00042"/>
    </source>
</evidence>
<reference evidence="4 5" key="1">
    <citation type="submission" date="2023-03" db="EMBL/GenBank/DDBJ databases">
        <title>High-quality genome of Scylla paramamosain provides insights in environmental adaptation.</title>
        <authorList>
            <person name="Zhang L."/>
        </authorList>
    </citation>
    <scope>NUCLEOTIDE SEQUENCE [LARGE SCALE GENOMIC DNA]</scope>
    <source>
        <strain evidence="4">LZ_2023a</strain>
        <tissue evidence="4">Muscle</tissue>
    </source>
</reference>
<dbReference type="PROSITE" id="PS00028">
    <property type="entry name" value="ZINC_FINGER_C2H2_1"/>
    <property type="match status" value="1"/>
</dbReference>
<dbReference type="Pfam" id="PF13912">
    <property type="entry name" value="zf-C2H2_6"/>
    <property type="match status" value="1"/>
</dbReference>
<gene>
    <name evidence="4" type="ORF">O3P69_017096</name>
</gene>
<feature type="region of interest" description="Disordered" evidence="2">
    <location>
        <begin position="38"/>
        <end position="118"/>
    </location>
</feature>
<feature type="compositionally biased region" description="Acidic residues" evidence="2">
    <location>
        <begin position="174"/>
        <end position="200"/>
    </location>
</feature>
<dbReference type="InterPro" id="IPR013087">
    <property type="entry name" value="Znf_C2H2_type"/>
</dbReference>
<dbReference type="PROSITE" id="PS50157">
    <property type="entry name" value="ZINC_FINGER_C2H2_2"/>
    <property type="match status" value="1"/>
</dbReference>
<comment type="caution">
    <text evidence="4">The sequence shown here is derived from an EMBL/GenBank/DDBJ whole genome shotgun (WGS) entry which is preliminary data.</text>
</comment>
<dbReference type="SUPFAM" id="SSF57667">
    <property type="entry name" value="beta-beta-alpha zinc fingers"/>
    <property type="match status" value="1"/>
</dbReference>
<dbReference type="Gene3D" id="3.30.160.60">
    <property type="entry name" value="Classic Zinc Finger"/>
    <property type="match status" value="1"/>
</dbReference>
<sequence>MFWILKRPKFTTNFFSNVINNNVLYKDSSRSTKRGYDRLNAAEEDANGNSSPAPLRASHASATPATTPSEAGGALTPTTPSTDMDVGSSGSPSLLESSDCDHYMTHSDSSDSSSDDDDEALTCNVCDRAFPTSRLLASHQTRKRHYGCSTCENVFPTLMSLEAHKEETNHWSDDDLFLDDDDDDDDDDLDEFYDDEVNEEEREKLL</sequence>
<keyword evidence="5" id="KW-1185">Reference proteome</keyword>
<feature type="compositionally biased region" description="Low complexity" evidence="2">
    <location>
        <begin position="57"/>
        <end position="74"/>
    </location>
</feature>
<feature type="region of interest" description="Disordered" evidence="2">
    <location>
        <begin position="169"/>
        <end position="206"/>
    </location>
</feature>